<reference evidence="2 3" key="1">
    <citation type="submission" date="2020-03" db="EMBL/GenBank/DDBJ databases">
        <title>Vagococcus sp. nov., isolated from beetles.</title>
        <authorList>
            <person name="Hyun D.-W."/>
            <person name="Bae J.-W."/>
        </authorList>
    </citation>
    <scope>NUCLEOTIDE SEQUENCE [LARGE SCALE GENOMIC DNA]</scope>
    <source>
        <strain evidence="2 3">HDW17B</strain>
    </source>
</reference>
<keyword evidence="1" id="KW-0472">Membrane</keyword>
<dbReference type="RefSeq" id="WP_166033793.1">
    <property type="nucleotide sequence ID" value="NZ_CP049887.1"/>
</dbReference>
<dbReference type="Proteomes" id="UP000501747">
    <property type="component" value="Chromosome"/>
</dbReference>
<dbReference type="AlphaFoldDB" id="A0A6G8ARC2"/>
<feature type="transmembrane region" description="Helical" evidence="1">
    <location>
        <begin position="33"/>
        <end position="52"/>
    </location>
</feature>
<accession>A0A6G8ARC2</accession>
<organism evidence="2 3">
    <name type="scientific">Vagococcus hydrophili</name>
    <dbReference type="NCBI Taxonomy" id="2714947"/>
    <lineage>
        <taxon>Bacteria</taxon>
        <taxon>Bacillati</taxon>
        <taxon>Bacillota</taxon>
        <taxon>Bacilli</taxon>
        <taxon>Lactobacillales</taxon>
        <taxon>Enterococcaceae</taxon>
        <taxon>Vagococcus</taxon>
    </lineage>
</organism>
<protein>
    <submittedName>
        <fullName evidence="2">Uncharacterized protein</fullName>
    </submittedName>
</protein>
<proteinExistence type="predicted"/>
<evidence type="ECO:0000313" key="2">
    <source>
        <dbReference type="EMBL" id="QIL47621.1"/>
    </source>
</evidence>
<dbReference type="EMBL" id="CP049887">
    <property type="protein sequence ID" value="QIL47621.1"/>
    <property type="molecule type" value="Genomic_DNA"/>
</dbReference>
<sequence>MADLGFIIAIVGFCLLSFRFTDYLPYLSKWQKLGLVLLFIGLIVLMFFNSAIDFYNSFFHGFKDGVKNGPN</sequence>
<feature type="transmembrane region" description="Helical" evidence="1">
    <location>
        <begin position="6"/>
        <end position="26"/>
    </location>
</feature>
<evidence type="ECO:0000256" key="1">
    <source>
        <dbReference type="SAM" id="Phobius"/>
    </source>
</evidence>
<evidence type="ECO:0000313" key="3">
    <source>
        <dbReference type="Proteomes" id="UP000501747"/>
    </source>
</evidence>
<keyword evidence="3" id="KW-1185">Reference proteome</keyword>
<keyword evidence="1" id="KW-1133">Transmembrane helix</keyword>
<dbReference type="KEGG" id="vhy:G7082_03250"/>
<name>A0A6G8ARC2_9ENTE</name>
<gene>
    <name evidence="2" type="ORF">G7082_03250</name>
</gene>
<keyword evidence="1" id="KW-0812">Transmembrane</keyword>